<dbReference type="PROSITE" id="PS51658">
    <property type="entry name" value="BFN"/>
    <property type="match status" value="1"/>
</dbReference>
<keyword evidence="1" id="KW-0175">Coiled coil</keyword>
<dbReference type="Proteomes" id="UP000597444">
    <property type="component" value="Unassembled WGS sequence"/>
</dbReference>
<feature type="compositionally biased region" description="Basic and acidic residues" evidence="2">
    <location>
        <begin position="142"/>
        <end position="152"/>
    </location>
</feature>
<name>A0A8J3IHH1_9CHLR</name>
<dbReference type="RefSeq" id="WP_220202446.1">
    <property type="nucleotide sequence ID" value="NZ_BNJK01000001.1"/>
</dbReference>
<feature type="region of interest" description="Disordered" evidence="2">
    <location>
        <begin position="131"/>
        <end position="158"/>
    </location>
</feature>
<proteinExistence type="predicted"/>
<dbReference type="GO" id="GO:0004518">
    <property type="term" value="F:nuclease activity"/>
    <property type="evidence" value="ECO:0007669"/>
    <property type="project" value="InterPro"/>
</dbReference>
<keyword evidence="5" id="KW-1185">Reference proteome</keyword>
<accession>A0A8J3IHH1</accession>
<comment type="caution">
    <text evidence="4">The sequence shown here is derived from an EMBL/GenBank/DDBJ whole genome shotgun (WGS) entry which is preliminary data.</text>
</comment>
<evidence type="ECO:0000313" key="5">
    <source>
        <dbReference type="Proteomes" id="UP000597444"/>
    </source>
</evidence>
<dbReference type="Pfam" id="PF02577">
    <property type="entry name" value="BFN_dom"/>
    <property type="match status" value="1"/>
</dbReference>
<dbReference type="InterPro" id="IPR003729">
    <property type="entry name" value="Bi_nuclease_dom"/>
</dbReference>
<dbReference type="Gene3D" id="3.10.690.10">
    <property type="entry name" value="Bifunctional nuclease domain"/>
    <property type="match status" value="1"/>
</dbReference>
<reference evidence="4" key="1">
    <citation type="submission" date="2020-10" db="EMBL/GenBank/DDBJ databases">
        <title>Taxonomic study of unclassified bacteria belonging to the class Ktedonobacteria.</title>
        <authorList>
            <person name="Yabe S."/>
            <person name="Wang C.M."/>
            <person name="Zheng Y."/>
            <person name="Sakai Y."/>
            <person name="Cavaletti L."/>
            <person name="Monciardini P."/>
            <person name="Donadio S."/>
        </authorList>
    </citation>
    <scope>NUCLEOTIDE SEQUENCE</scope>
    <source>
        <strain evidence="4">ID150040</strain>
    </source>
</reference>
<feature type="domain" description="BFN" evidence="3">
    <location>
        <begin position="1"/>
        <end position="132"/>
    </location>
</feature>
<evidence type="ECO:0000256" key="1">
    <source>
        <dbReference type="SAM" id="Coils"/>
    </source>
</evidence>
<gene>
    <name evidence="4" type="ORF">KSF_016050</name>
</gene>
<sequence length="192" mass="21416">MIELLVESVRINLKTQQRVVVLKALDQERYIFIWIAHAEAYAIAVHLQKTSSPRPLTHDVMKNLIESMGGRVLRVTISDLVDEIFYSQIALDVEGKEIEVDARPSDAIALAVRVNSPIFVAEQVMERCGIDPKNTTSASSAESEKAEQRQADVDTDVVGAEATDVTMLKERLSQVEDELRKAQARLAELESQ</sequence>
<dbReference type="EMBL" id="BNJK01000001">
    <property type="protein sequence ID" value="GHO91557.1"/>
    <property type="molecule type" value="Genomic_DNA"/>
</dbReference>
<dbReference type="InterPro" id="IPR036104">
    <property type="entry name" value="BFN_sf"/>
</dbReference>
<dbReference type="PANTHER" id="PTHR15160:SF1">
    <property type="entry name" value="VON HIPPEL-LINDAU DISEASE TUMOR SUPPRESSOR"/>
    <property type="match status" value="1"/>
</dbReference>
<feature type="coiled-coil region" evidence="1">
    <location>
        <begin position="165"/>
        <end position="192"/>
    </location>
</feature>
<dbReference type="AlphaFoldDB" id="A0A8J3IHH1"/>
<evidence type="ECO:0000256" key="2">
    <source>
        <dbReference type="SAM" id="MobiDB-lite"/>
    </source>
</evidence>
<dbReference type="PANTHER" id="PTHR15160">
    <property type="entry name" value="VON HIPPEL-LINDAU PROTEIN"/>
    <property type="match status" value="1"/>
</dbReference>
<evidence type="ECO:0000259" key="3">
    <source>
        <dbReference type="PROSITE" id="PS51658"/>
    </source>
</evidence>
<evidence type="ECO:0000313" key="4">
    <source>
        <dbReference type="EMBL" id="GHO91557.1"/>
    </source>
</evidence>
<organism evidence="4 5">
    <name type="scientific">Reticulibacter mediterranei</name>
    <dbReference type="NCBI Taxonomy" id="2778369"/>
    <lineage>
        <taxon>Bacteria</taxon>
        <taxon>Bacillati</taxon>
        <taxon>Chloroflexota</taxon>
        <taxon>Ktedonobacteria</taxon>
        <taxon>Ktedonobacterales</taxon>
        <taxon>Reticulibacteraceae</taxon>
        <taxon>Reticulibacter</taxon>
    </lineage>
</organism>
<dbReference type="SUPFAM" id="SSF103256">
    <property type="entry name" value="Hypothetical protein TM0160"/>
    <property type="match status" value="1"/>
</dbReference>
<protein>
    <recommendedName>
        <fullName evidence="3">BFN domain-containing protein</fullName>
    </recommendedName>
</protein>